<feature type="transmembrane region" description="Helical" evidence="9">
    <location>
        <begin position="328"/>
        <end position="348"/>
    </location>
</feature>
<dbReference type="GO" id="GO:0051119">
    <property type="term" value="F:sugar transmembrane transporter activity"/>
    <property type="evidence" value="ECO:0007669"/>
    <property type="project" value="InterPro"/>
</dbReference>
<evidence type="ECO:0000256" key="3">
    <source>
        <dbReference type="ARBA" id="ARBA00022692"/>
    </source>
</evidence>
<keyword evidence="2" id="KW-1003">Cell membrane</keyword>
<evidence type="ECO:0000313" key="11">
    <source>
        <dbReference type="EMBL" id="KAF2879595.1"/>
    </source>
</evidence>
<comment type="caution">
    <text evidence="11">The sequence shown here is derived from an EMBL/GenBank/DDBJ whole genome shotgun (WGS) entry which is preliminary data.</text>
</comment>
<sequence>MSKLKESNSTALYSSNQQGKKLPQYTAALSVCMGALSAGTVLGWTGNISEEMKASPYNGIKIDEDILGWIGSLATLGATASCFPIAKLCDLIGRKFAMLSLTVPFMVGWLLIIFASNLAMLYVGRFLTGMAGLAFCVSAPIYTTEIAEKDIRGTLGSYFELLLCTGIAVAYAIAMIVDIKTYTIIVAMLPLVFASTFIFQPESPVYLLKCNKEKEARNALIRLRGKAYNVDGEIQEIKNSIADETNYNISILESLKKKGTQKAFFICFSIMIFQQGAGINAVVFYTDTIFKSAGSTLDPKLCTLIIGLIQAVATFISSMVVDKLGRRILLISSSLFVTISGVSLGVFFTLQERELVSESVISSLGFLPITSLSIFIIMYAFGISPIPWLLPAELFPPEVKSVGGGGASTINWFIAFLITKFYLNLKNSIGGDTTFYIFSLVALLGTIFIYFFVPETKGKTLDEIQKELNGIDNTKIEKK</sequence>
<dbReference type="PANTHER" id="PTHR48021">
    <property type="match status" value="1"/>
</dbReference>
<evidence type="ECO:0000256" key="4">
    <source>
        <dbReference type="ARBA" id="ARBA00022989"/>
    </source>
</evidence>
<evidence type="ECO:0000256" key="7">
    <source>
        <dbReference type="ARBA" id="ARBA00024348"/>
    </source>
</evidence>
<dbReference type="EMBL" id="VTPC01091134">
    <property type="protein sequence ID" value="KAF2879595.1"/>
    <property type="molecule type" value="Genomic_DNA"/>
</dbReference>
<dbReference type="Proteomes" id="UP000801492">
    <property type="component" value="Unassembled WGS sequence"/>
</dbReference>
<feature type="domain" description="Major facilitator superfamily (MFS) profile" evidence="10">
    <location>
        <begin position="23"/>
        <end position="457"/>
    </location>
</feature>
<organism evidence="11 12">
    <name type="scientific">Ignelater luminosus</name>
    <name type="common">Cucubano</name>
    <name type="synonym">Pyrophorus luminosus</name>
    <dbReference type="NCBI Taxonomy" id="2038154"/>
    <lineage>
        <taxon>Eukaryota</taxon>
        <taxon>Metazoa</taxon>
        <taxon>Ecdysozoa</taxon>
        <taxon>Arthropoda</taxon>
        <taxon>Hexapoda</taxon>
        <taxon>Insecta</taxon>
        <taxon>Pterygota</taxon>
        <taxon>Neoptera</taxon>
        <taxon>Endopterygota</taxon>
        <taxon>Coleoptera</taxon>
        <taxon>Polyphaga</taxon>
        <taxon>Elateriformia</taxon>
        <taxon>Elateroidea</taxon>
        <taxon>Elateridae</taxon>
        <taxon>Agrypninae</taxon>
        <taxon>Pyrophorini</taxon>
        <taxon>Ignelater</taxon>
    </lineage>
</organism>
<feature type="transmembrane region" description="Helical" evidence="9">
    <location>
        <begin position="263"/>
        <end position="284"/>
    </location>
</feature>
<dbReference type="Gene3D" id="1.20.1250.20">
    <property type="entry name" value="MFS general substrate transporter like domains"/>
    <property type="match status" value="1"/>
</dbReference>
<dbReference type="InterPro" id="IPR036259">
    <property type="entry name" value="MFS_trans_sf"/>
</dbReference>
<keyword evidence="5 9" id="KW-0472">Membrane</keyword>
<evidence type="ECO:0000256" key="5">
    <source>
        <dbReference type="ARBA" id="ARBA00023136"/>
    </source>
</evidence>
<feature type="transmembrane region" description="Helical" evidence="9">
    <location>
        <begin position="25"/>
        <end position="46"/>
    </location>
</feature>
<dbReference type="PROSITE" id="PS00216">
    <property type="entry name" value="SUGAR_TRANSPORT_1"/>
    <property type="match status" value="1"/>
</dbReference>
<dbReference type="InterPro" id="IPR003663">
    <property type="entry name" value="Sugar/inositol_transpt"/>
</dbReference>
<feature type="transmembrane region" description="Helical" evidence="9">
    <location>
        <begin position="402"/>
        <end position="423"/>
    </location>
</feature>
<accession>A0A8K0C9J0</accession>
<keyword evidence="6" id="KW-0325">Glycoprotein</keyword>
<dbReference type="CDD" id="cd17358">
    <property type="entry name" value="MFS_GLUT6_8_Class3_like"/>
    <property type="match status" value="1"/>
</dbReference>
<dbReference type="FunFam" id="1.20.1250.20:FF:000055">
    <property type="entry name" value="Facilitated trehalose transporter Tret1-2 homolog"/>
    <property type="match status" value="1"/>
</dbReference>
<keyword evidence="3 9" id="KW-0812">Transmembrane</keyword>
<dbReference type="SUPFAM" id="SSF103473">
    <property type="entry name" value="MFS general substrate transporter"/>
    <property type="match status" value="1"/>
</dbReference>
<dbReference type="OrthoDB" id="6612291at2759"/>
<evidence type="ECO:0000259" key="10">
    <source>
        <dbReference type="PROSITE" id="PS50850"/>
    </source>
</evidence>
<feature type="transmembrane region" description="Helical" evidence="9">
    <location>
        <begin position="435"/>
        <end position="453"/>
    </location>
</feature>
<dbReference type="InterPro" id="IPR005829">
    <property type="entry name" value="Sugar_transporter_CS"/>
</dbReference>
<evidence type="ECO:0000313" key="12">
    <source>
        <dbReference type="Proteomes" id="UP000801492"/>
    </source>
</evidence>
<keyword evidence="12" id="KW-1185">Reference proteome</keyword>
<evidence type="ECO:0000256" key="2">
    <source>
        <dbReference type="ARBA" id="ARBA00022475"/>
    </source>
</evidence>
<feature type="transmembrane region" description="Helical" evidence="9">
    <location>
        <begin position="98"/>
        <end position="116"/>
    </location>
</feature>
<dbReference type="PRINTS" id="PR00171">
    <property type="entry name" value="SUGRTRNSPORT"/>
</dbReference>
<evidence type="ECO:0000256" key="9">
    <source>
        <dbReference type="SAM" id="Phobius"/>
    </source>
</evidence>
<keyword evidence="4 9" id="KW-1133">Transmembrane helix</keyword>
<dbReference type="PANTHER" id="PTHR48021:SF1">
    <property type="entry name" value="GH07001P-RELATED"/>
    <property type="match status" value="1"/>
</dbReference>
<evidence type="ECO:0000256" key="8">
    <source>
        <dbReference type="RuleBase" id="RU003346"/>
    </source>
</evidence>
<feature type="transmembrane region" description="Helical" evidence="9">
    <location>
        <begin position="66"/>
        <end position="86"/>
    </location>
</feature>
<feature type="transmembrane region" description="Helical" evidence="9">
    <location>
        <begin position="155"/>
        <end position="176"/>
    </location>
</feature>
<feature type="transmembrane region" description="Helical" evidence="9">
    <location>
        <begin position="182"/>
        <end position="199"/>
    </location>
</feature>
<dbReference type="PROSITE" id="PS50850">
    <property type="entry name" value="MFS"/>
    <property type="match status" value="1"/>
</dbReference>
<dbReference type="GO" id="GO:0005886">
    <property type="term" value="C:plasma membrane"/>
    <property type="evidence" value="ECO:0007669"/>
    <property type="project" value="UniProtKB-SubCell"/>
</dbReference>
<dbReference type="AlphaFoldDB" id="A0A8K0C9J0"/>
<dbReference type="InterPro" id="IPR005828">
    <property type="entry name" value="MFS_sugar_transport-like"/>
</dbReference>
<comment type="subcellular location">
    <subcellularLocation>
        <location evidence="1">Cell membrane</location>
        <topology evidence="1">Multi-pass membrane protein</topology>
    </subcellularLocation>
</comment>
<dbReference type="Pfam" id="PF00083">
    <property type="entry name" value="Sugar_tr"/>
    <property type="match status" value="1"/>
</dbReference>
<keyword evidence="8" id="KW-0813">Transport</keyword>
<feature type="transmembrane region" description="Helical" evidence="9">
    <location>
        <begin position="122"/>
        <end position="143"/>
    </location>
</feature>
<feature type="transmembrane region" description="Helical" evidence="9">
    <location>
        <begin position="360"/>
        <end position="381"/>
    </location>
</feature>
<protein>
    <recommendedName>
        <fullName evidence="10">Major facilitator superfamily (MFS) profile domain-containing protein</fullName>
    </recommendedName>
</protein>
<dbReference type="InterPro" id="IPR044775">
    <property type="entry name" value="MFS_ERD6/Tret1-like"/>
</dbReference>
<dbReference type="InterPro" id="IPR050549">
    <property type="entry name" value="MFS_Trehalose_Transporter"/>
</dbReference>
<reference evidence="11" key="1">
    <citation type="submission" date="2019-08" db="EMBL/GenBank/DDBJ databases">
        <title>The genome of the North American firefly Photinus pyralis.</title>
        <authorList>
            <consortium name="Photinus pyralis genome working group"/>
            <person name="Fallon T.R."/>
            <person name="Sander Lower S.E."/>
            <person name="Weng J.-K."/>
        </authorList>
    </citation>
    <scope>NUCLEOTIDE SEQUENCE</scope>
    <source>
        <strain evidence="11">TRF0915ILg1</strain>
        <tissue evidence="11">Whole body</tissue>
    </source>
</reference>
<evidence type="ECO:0000256" key="6">
    <source>
        <dbReference type="ARBA" id="ARBA00023180"/>
    </source>
</evidence>
<feature type="transmembrane region" description="Helical" evidence="9">
    <location>
        <begin position="304"/>
        <end position="321"/>
    </location>
</feature>
<comment type="similarity">
    <text evidence="7">Belongs to the major facilitator superfamily. Sugar transporter (TC 2.A.1.1) family. Trehalose transporter subfamily.</text>
</comment>
<gene>
    <name evidence="11" type="ORF">ILUMI_26577</name>
</gene>
<proteinExistence type="inferred from homology"/>
<dbReference type="NCBIfam" id="TIGR00879">
    <property type="entry name" value="SP"/>
    <property type="match status" value="1"/>
</dbReference>
<name>A0A8K0C9J0_IGNLU</name>
<evidence type="ECO:0000256" key="1">
    <source>
        <dbReference type="ARBA" id="ARBA00004651"/>
    </source>
</evidence>
<dbReference type="InterPro" id="IPR020846">
    <property type="entry name" value="MFS_dom"/>
</dbReference>